<dbReference type="AlphaFoldDB" id="A0A0E9P7K6"/>
<organism evidence="1">
    <name type="scientific">Anguilla anguilla</name>
    <name type="common">European freshwater eel</name>
    <name type="synonym">Muraena anguilla</name>
    <dbReference type="NCBI Taxonomy" id="7936"/>
    <lineage>
        <taxon>Eukaryota</taxon>
        <taxon>Metazoa</taxon>
        <taxon>Chordata</taxon>
        <taxon>Craniata</taxon>
        <taxon>Vertebrata</taxon>
        <taxon>Euteleostomi</taxon>
        <taxon>Actinopterygii</taxon>
        <taxon>Neopterygii</taxon>
        <taxon>Teleostei</taxon>
        <taxon>Anguilliformes</taxon>
        <taxon>Anguillidae</taxon>
        <taxon>Anguilla</taxon>
    </lineage>
</organism>
<accession>A0A0E9P7K6</accession>
<reference evidence="1" key="2">
    <citation type="journal article" date="2015" name="Fish Shellfish Immunol.">
        <title>Early steps in the European eel (Anguilla anguilla)-Vibrio vulnificus interaction in the gills: Role of the RtxA13 toxin.</title>
        <authorList>
            <person name="Callol A."/>
            <person name="Pajuelo D."/>
            <person name="Ebbesson L."/>
            <person name="Teles M."/>
            <person name="MacKenzie S."/>
            <person name="Amaro C."/>
        </authorList>
    </citation>
    <scope>NUCLEOTIDE SEQUENCE</scope>
</reference>
<sequence>MGPTQMIAPRDYSVGPALCLPPRQPHTLSAGTRCLFKLIRFH</sequence>
<name>A0A0E9P7K6_ANGAN</name>
<evidence type="ECO:0000313" key="1">
    <source>
        <dbReference type="EMBL" id="JAG99827.1"/>
    </source>
</evidence>
<reference evidence="1" key="1">
    <citation type="submission" date="2014-11" db="EMBL/GenBank/DDBJ databases">
        <authorList>
            <person name="Amaro Gonzalez C."/>
        </authorList>
    </citation>
    <scope>NUCLEOTIDE SEQUENCE</scope>
</reference>
<protein>
    <submittedName>
        <fullName evidence="1">Uncharacterized protein</fullName>
    </submittedName>
</protein>
<proteinExistence type="predicted"/>
<dbReference type="EMBL" id="GBXM01108749">
    <property type="protein sequence ID" value="JAG99827.1"/>
    <property type="molecule type" value="Transcribed_RNA"/>
</dbReference>